<dbReference type="PANTHER" id="PTHR34787">
    <property type="entry name" value="PHOTOSYSTEM I REACTION CENTER SUBUNIT VI-2, CHLOROPLASTIC"/>
    <property type="match status" value="1"/>
</dbReference>
<keyword evidence="5" id="KW-0602">Photosynthesis</keyword>
<sequence>MASSVLAVSSSCAASAFVGQRLSSAQPAVNSRAPALPCRRQVSRRAGAARAKYGDESVYFDLKDLPNTTGSWDLYGVDQKDRYNKMQSKVFEIVVTPFTKRGLLAKFLLLGGAAQLIGASINSPNNLLPIKTGPLQPSTPGPRGRL</sequence>
<comment type="subcellular location">
    <subcellularLocation>
        <location evidence="2">Plastid</location>
        <location evidence="2">Chloroplast thylakoid membrane</location>
        <topology evidence="2">Single-pass membrane protein</topology>
    </subcellularLocation>
</comment>
<evidence type="ECO:0000256" key="5">
    <source>
        <dbReference type="ARBA" id="ARBA00022531"/>
    </source>
</evidence>
<evidence type="ECO:0000256" key="1">
    <source>
        <dbReference type="ARBA" id="ARBA00002502"/>
    </source>
</evidence>
<name>A0A1Y1IBH7_KLENI</name>
<comment type="similarity">
    <text evidence="3">Belongs to the psaH family.</text>
</comment>
<dbReference type="OMA" id="KWDLYGS"/>
<keyword evidence="12" id="KW-1185">Reference proteome</keyword>
<protein>
    <submittedName>
        <fullName evidence="11">Photosystem I subunit VI</fullName>
    </submittedName>
</protein>
<dbReference type="PANTHER" id="PTHR34787:SF1">
    <property type="entry name" value="PHOTOSYSTEM I REACTION CENTER SUBUNIT VI-2, CHLOROPLASTIC"/>
    <property type="match status" value="1"/>
</dbReference>
<evidence type="ECO:0000256" key="4">
    <source>
        <dbReference type="ARBA" id="ARBA00022528"/>
    </source>
</evidence>
<evidence type="ECO:0000256" key="10">
    <source>
        <dbReference type="ARBA" id="ARBA00023136"/>
    </source>
</evidence>
<dbReference type="Proteomes" id="UP000054558">
    <property type="component" value="Unassembled WGS sequence"/>
</dbReference>
<dbReference type="GO" id="GO:0009535">
    <property type="term" value="C:chloroplast thylakoid membrane"/>
    <property type="evidence" value="ECO:0007669"/>
    <property type="project" value="UniProtKB-SubCell"/>
</dbReference>
<evidence type="ECO:0000256" key="2">
    <source>
        <dbReference type="ARBA" id="ARBA00004581"/>
    </source>
</evidence>
<proteinExistence type="inferred from homology"/>
<keyword evidence="6" id="KW-0934">Plastid</keyword>
<dbReference type="STRING" id="105231.A0A1Y1IBH7"/>
<accession>A0A1Y1IBH7</accession>
<evidence type="ECO:0000256" key="3">
    <source>
        <dbReference type="ARBA" id="ARBA00010155"/>
    </source>
</evidence>
<evidence type="ECO:0000256" key="7">
    <source>
        <dbReference type="ARBA" id="ARBA00022692"/>
    </source>
</evidence>
<dbReference type="GO" id="GO:0015979">
    <property type="term" value="P:photosynthesis"/>
    <property type="evidence" value="ECO:0007669"/>
    <property type="project" value="UniProtKB-KW"/>
</dbReference>
<evidence type="ECO:0000256" key="6">
    <source>
        <dbReference type="ARBA" id="ARBA00022640"/>
    </source>
</evidence>
<dbReference type="InterPro" id="IPR004928">
    <property type="entry name" value="PSI_PsaH"/>
</dbReference>
<keyword evidence="9" id="KW-0793">Thylakoid</keyword>
<dbReference type="GO" id="GO:0009538">
    <property type="term" value="C:photosystem I reaction center"/>
    <property type="evidence" value="ECO:0007669"/>
    <property type="project" value="InterPro"/>
</dbReference>
<evidence type="ECO:0000256" key="8">
    <source>
        <dbReference type="ARBA" id="ARBA00022836"/>
    </source>
</evidence>
<organism evidence="11 12">
    <name type="scientific">Klebsormidium nitens</name>
    <name type="common">Green alga</name>
    <name type="synonym">Ulothrix nitens</name>
    <dbReference type="NCBI Taxonomy" id="105231"/>
    <lineage>
        <taxon>Eukaryota</taxon>
        <taxon>Viridiplantae</taxon>
        <taxon>Streptophyta</taxon>
        <taxon>Klebsormidiophyceae</taxon>
        <taxon>Klebsormidiales</taxon>
        <taxon>Klebsormidiaceae</taxon>
        <taxon>Klebsormidium</taxon>
    </lineage>
</organism>
<dbReference type="EMBL" id="DF237218">
    <property type="protein sequence ID" value="GAQ86077.1"/>
    <property type="molecule type" value="Genomic_DNA"/>
</dbReference>
<evidence type="ECO:0000313" key="12">
    <source>
        <dbReference type="Proteomes" id="UP000054558"/>
    </source>
</evidence>
<dbReference type="OrthoDB" id="496139at2759"/>
<dbReference type="Pfam" id="PF03244">
    <property type="entry name" value="PSI_PsaH"/>
    <property type="match status" value="1"/>
</dbReference>
<keyword evidence="8" id="KW-0603">Photosystem I</keyword>
<keyword evidence="4" id="KW-0150">Chloroplast</keyword>
<evidence type="ECO:0000313" key="11">
    <source>
        <dbReference type="EMBL" id="GAQ86077.1"/>
    </source>
</evidence>
<reference evidence="11 12" key="1">
    <citation type="journal article" date="2014" name="Nat. Commun.">
        <title>Klebsormidium flaccidum genome reveals primary factors for plant terrestrial adaptation.</title>
        <authorList>
            <person name="Hori K."/>
            <person name="Maruyama F."/>
            <person name="Fujisawa T."/>
            <person name="Togashi T."/>
            <person name="Yamamoto N."/>
            <person name="Seo M."/>
            <person name="Sato S."/>
            <person name="Yamada T."/>
            <person name="Mori H."/>
            <person name="Tajima N."/>
            <person name="Moriyama T."/>
            <person name="Ikeuchi M."/>
            <person name="Watanabe M."/>
            <person name="Wada H."/>
            <person name="Kobayashi K."/>
            <person name="Saito M."/>
            <person name="Masuda T."/>
            <person name="Sasaki-Sekimoto Y."/>
            <person name="Mashiguchi K."/>
            <person name="Awai K."/>
            <person name="Shimojima M."/>
            <person name="Masuda S."/>
            <person name="Iwai M."/>
            <person name="Nobusawa T."/>
            <person name="Narise T."/>
            <person name="Kondo S."/>
            <person name="Saito H."/>
            <person name="Sato R."/>
            <person name="Murakawa M."/>
            <person name="Ihara Y."/>
            <person name="Oshima-Yamada Y."/>
            <person name="Ohtaka K."/>
            <person name="Satoh M."/>
            <person name="Sonobe K."/>
            <person name="Ishii M."/>
            <person name="Ohtani R."/>
            <person name="Kanamori-Sato M."/>
            <person name="Honoki R."/>
            <person name="Miyazaki D."/>
            <person name="Mochizuki H."/>
            <person name="Umetsu J."/>
            <person name="Higashi K."/>
            <person name="Shibata D."/>
            <person name="Kamiya Y."/>
            <person name="Sato N."/>
            <person name="Nakamura Y."/>
            <person name="Tabata S."/>
            <person name="Ida S."/>
            <person name="Kurokawa K."/>
            <person name="Ohta H."/>
        </authorList>
    </citation>
    <scope>NUCLEOTIDE SEQUENCE [LARGE SCALE GENOMIC DNA]</scope>
    <source>
        <strain evidence="11 12">NIES-2285</strain>
    </source>
</reference>
<keyword evidence="10" id="KW-0472">Membrane</keyword>
<dbReference type="AlphaFoldDB" id="A0A1Y1IBH7"/>
<comment type="function">
    <text evidence="1">Possible role could be the docking of the LHC I antenna complex to the core complex.</text>
</comment>
<gene>
    <name evidence="11" type="ORF">KFL_002690020</name>
</gene>
<evidence type="ECO:0000256" key="9">
    <source>
        <dbReference type="ARBA" id="ARBA00023078"/>
    </source>
</evidence>
<keyword evidence="7" id="KW-0812">Transmembrane</keyword>